<keyword evidence="1" id="KW-0444">Lipid biosynthesis</keyword>
<dbReference type="Gene3D" id="3.90.1200.10">
    <property type="match status" value="1"/>
</dbReference>
<keyword evidence="1" id="KW-0594">Phospholipid biosynthesis</keyword>
<dbReference type="PROSITE" id="PS00109">
    <property type="entry name" value="PROTEIN_KINASE_TYR"/>
    <property type="match status" value="1"/>
</dbReference>
<evidence type="ECO:0000256" key="5">
    <source>
        <dbReference type="ARBA" id="ARBA00038874"/>
    </source>
</evidence>
<dbReference type="InterPro" id="IPR008266">
    <property type="entry name" value="Tyr_kinase_AS"/>
</dbReference>
<dbReference type="GO" id="GO:0006646">
    <property type="term" value="P:phosphatidylethanolamine biosynthetic process"/>
    <property type="evidence" value="ECO:0007669"/>
    <property type="project" value="TreeGrafter"/>
</dbReference>
<dbReference type="GO" id="GO:0004672">
    <property type="term" value="F:protein kinase activity"/>
    <property type="evidence" value="ECO:0007669"/>
    <property type="project" value="InterPro"/>
</dbReference>
<evidence type="ECO:0000256" key="4">
    <source>
        <dbReference type="ARBA" id="ARBA00038211"/>
    </source>
</evidence>
<evidence type="ECO:0000256" key="3">
    <source>
        <dbReference type="ARBA" id="ARBA00037883"/>
    </source>
</evidence>
<organism evidence="6 7">
    <name type="scientific">Alosa alosa</name>
    <name type="common">allis shad</name>
    <dbReference type="NCBI Taxonomy" id="278164"/>
    <lineage>
        <taxon>Eukaryota</taxon>
        <taxon>Metazoa</taxon>
        <taxon>Chordata</taxon>
        <taxon>Craniata</taxon>
        <taxon>Vertebrata</taxon>
        <taxon>Euteleostomi</taxon>
        <taxon>Actinopterygii</taxon>
        <taxon>Neopterygii</taxon>
        <taxon>Teleostei</taxon>
        <taxon>Clupei</taxon>
        <taxon>Clupeiformes</taxon>
        <taxon>Clupeoidei</taxon>
        <taxon>Clupeidae</taxon>
        <taxon>Alosa</taxon>
    </lineage>
</organism>
<keyword evidence="7" id="KW-1185">Reference proteome</keyword>
<accession>A0AAV6GEN6</accession>
<evidence type="ECO:0000313" key="7">
    <source>
        <dbReference type="Proteomes" id="UP000823561"/>
    </source>
</evidence>
<keyword evidence="2" id="KW-1208">Phospholipid metabolism</keyword>
<evidence type="ECO:0000256" key="1">
    <source>
        <dbReference type="ARBA" id="ARBA00023209"/>
    </source>
</evidence>
<dbReference type="PANTHER" id="PTHR22603">
    <property type="entry name" value="CHOLINE/ETHANOALAMINE KINASE"/>
    <property type="match status" value="1"/>
</dbReference>
<dbReference type="EC" id="2.7.1.82" evidence="5"/>
<comment type="pathway">
    <text evidence="3">Phospholipid metabolism; phosphatidylethanolamine biosynthesis; phosphatidylethanolamine from ethanolamine: step 1/3.</text>
</comment>
<dbReference type="AlphaFoldDB" id="A0AAV6GEN6"/>
<dbReference type="GO" id="GO:0004305">
    <property type="term" value="F:ethanolamine kinase activity"/>
    <property type="evidence" value="ECO:0007669"/>
    <property type="project" value="UniProtKB-EC"/>
</dbReference>
<reference evidence="6" key="1">
    <citation type="submission" date="2020-10" db="EMBL/GenBank/DDBJ databases">
        <title>Chromosome-scale genome assembly of the Allis shad, Alosa alosa.</title>
        <authorList>
            <person name="Margot Z."/>
            <person name="Christophe K."/>
            <person name="Cabau C."/>
            <person name="Louis A."/>
            <person name="Berthelot C."/>
            <person name="Parey E."/>
            <person name="Roest Crollius H."/>
            <person name="Montfort J."/>
            <person name="Robinson-Rechavi M."/>
            <person name="Bucao C."/>
            <person name="Bouchez O."/>
            <person name="Gislard M."/>
            <person name="Lluch J."/>
            <person name="Milhes M."/>
            <person name="Lampietro C."/>
            <person name="Lopez Roques C."/>
            <person name="Donnadieu C."/>
            <person name="Braasch I."/>
            <person name="Desvignes T."/>
            <person name="Postlethwait J."/>
            <person name="Bobe J."/>
            <person name="Guiguen Y."/>
        </authorList>
    </citation>
    <scope>NUCLEOTIDE SEQUENCE</scope>
    <source>
        <strain evidence="6">M-15738</strain>
        <tissue evidence="6">Blood</tissue>
    </source>
</reference>
<dbReference type="SUPFAM" id="SSF56112">
    <property type="entry name" value="Protein kinase-like (PK-like)"/>
    <property type="match status" value="1"/>
</dbReference>
<dbReference type="GO" id="GO:0005737">
    <property type="term" value="C:cytoplasm"/>
    <property type="evidence" value="ECO:0007669"/>
    <property type="project" value="TreeGrafter"/>
</dbReference>
<sequence length="159" mass="18923">MHELKRRLGPVYSPTVLCHNDLSPANIIYNDTKGTVKFIDYEYGDFNYQAFDIANLFNEYAGLTDTDYSRYPSVELQMDWLTAYLRRYESCSGTDTIVSEHDVKNLYITVCKFNLASHFFWGLWAVIQARHSDINFDFMRYANARFERYFEMKEEYLDM</sequence>
<proteinExistence type="inferred from homology"/>
<evidence type="ECO:0000313" key="6">
    <source>
        <dbReference type="EMBL" id="KAG5272477.1"/>
    </source>
</evidence>
<name>A0AAV6GEN6_9TELE</name>
<dbReference type="PANTHER" id="PTHR22603:SF68">
    <property type="entry name" value="ETHANOLAMINE KINASE 1"/>
    <property type="match status" value="1"/>
</dbReference>
<dbReference type="EMBL" id="JADWDJ010000012">
    <property type="protein sequence ID" value="KAG5272477.1"/>
    <property type="molecule type" value="Genomic_DNA"/>
</dbReference>
<gene>
    <name evidence="6" type="ORF">AALO_G00165980</name>
</gene>
<evidence type="ECO:0000256" key="2">
    <source>
        <dbReference type="ARBA" id="ARBA00023264"/>
    </source>
</evidence>
<keyword evidence="1" id="KW-0443">Lipid metabolism</keyword>
<protein>
    <recommendedName>
        <fullName evidence="5">ethanolamine kinase</fullName>
        <ecNumber evidence="5">2.7.1.82</ecNumber>
    </recommendedName>
</protein>
<comment type="similarity">
    <text evidence="4">Belongs to the choline/ethanolamine kinase family.</text>
</comment>
<dbReference type="InterPro" id="IPR011009">
    <property type="entry name" value="Kinase-like_dom_sf"/>
</dbReference>
<dbReference type="Pfam" id="PF01633">
    <property type="entry name" value="Choline_kinase"/>
    <property type="match status" value="1"/>
</dbReference>
<comment type="caution">
    <text evidence="6">The sequence shown here is derived from an EMBL/GenBank/DDBJ whole genome shotgun (WGS) entry which is preliminary data.</text>
</comment>
<dbReference type="Proteomes" id="UP000823561">
    <property type="component" value="Chromosome 12"/>
</dbReference>